<organism evidence="5 7">
    <name type="scientific">Aphanomyces astaci</name>
    <name type="common">Crayfish plague agent</name>
    <dbReference type="NCBI Taxonomy" id="112090"/>
    <lineage>
        <taxon>Eukaryota</taxon>
        <taxon>Sar</taxon>
        <taxon>Stramenopiles</taxon>
        <taxon>Oomycota</taxon>
        <taxon>Saprolegniomycetes</taxon>
        <taxon>Saprolegniales</taxon>
        <taxon>Verrucalvaceae</taxon>
        <taxon>Aphanomyces</taxon>
    </lineage>
</organism>
<comment type="caution">
    <text evidence="5">The sequence shown here is derived from an EMBL/GenBank/DDBJ whole genome shotgun (WGS) entry which is preliminary data.</text>
</comment>
<name>A0A397F525_APHAT</name>
<dbReference type="Proteomes" id="UP000266643">
    <property type="component" value="Unassembled WGS sequence"/>
</dbReference>
<dbReference type="Proteomes" id="UP000266196">
    <property type="component" value="Unassembled WGS sequence"/>
</dbReference>
<accession>A0A397F525</accession>
<evidence type="ECO:0000313" key="9">
    <source>
        <dbReference type="Proteomes" id="UP000266643"/>
    </source>
</evidence>
<evidence type="ECO:0000313" key="5">
    <source>
        <dbReference type="EMBL" id="RHZ10271.1"/>
    </source>
</evidence>
<proteinExistence type="predicted"/>
<evidence type="ECO:0000313" key="1">
    <source>
        <dbReference type="EMBL" id="RHY14447.1"/>
    </source>
</evidence>
<evidence type="ECO:0000313" key="3">
    <source>
        <dbReference type="EMBL" id="RHY61518.1"/>
    </source>
</evidence>
<protein>
    <submittedName>
        <fullName evidence="5">Uncharacterized protein</fullName>
    </submittedName>
</protein>
<dbReference type="Proteomes" id="UP000266239">
    <property type="component" value="Unassembled WGS sequence"/>
</dbReference>
<reference evidence="6 7" key="1">
    <citation type="submission" date="2018-08" db="EMBL/GenBank/DDBJ databases">
        <title>Aphanomyces genome sequencing and annotation.</title>
        <authorList>
            <person name="Minardi D."/>
            <person name="Oidtmann B."/>
            <person name="Van Der Giezen M."/>
            <person name="Studholme D.J."/>
        </authorList>
    </citation>
    <scope>NUCLEOTIDE SEQUENCE [LARGE SCALE GENOMIC DNA]</scope>
    <source>
        <strain evidence="5 7">197901</strain>
        <strain evidence="3 9">D2</strain>
        <strain evidence="4 10">FDL457</strain>
        <strain evidence="2 6">SA</strain>
        <strain evidence="1 8">Yx</strain>
    </source>
</reference>
<evidence type="ECO:0000313" key="7">
    <source>
        <dbReference type="Proteomes" id="UP000266196"/>
    </source>
</evidence>
<dbReference type="EMBL" id="QUTF01022570">
    <property type="protein sequence ID" value="RHY89170.1"/>
    <property type="molecule type" value="Genomic_DNA"/>
</dbReference>
<evidence type="ECO:0000313" key="8">
    <source>
        <dbReference type="Proteomes" id="UP000266239"/>
    </source>
</evidence>
<dbReference type="EMBL" id="QUTA01005713">
    <property type="protein sequence ID" value="RHY14447.1"/>
    <property type="molecule type" value="Genomic_DNA"/>
</dbReference>
<evidence type="ECO:0000313" key="10">
    <source>
        <dbReference type="Proteomes" id="UP000286510"/>
    </source>
</evidence>
<gene>
    <name evidence="1" type="ORF">DYB25_001762</name>
    <name evidence="4" type="ORF">DYB26_001572</name>
    <name evidence="3" type="ORF">DYB30_002871</name>
    <name evidence="5" type="ORF">DYB31_002963</name>
    <name evidence="2" type="ORF">DYB38_000391</name>
</gene>
<dbReference type="Proteomes" id="UP000265716">
    <property type="component" value="Unassembled WGS sequence"/>
</dbReference>
<dbReference type="AlphaFoldDB" id="A0A397F525"/>
<dbReference type="EMBL" id="QUTC01012051">
    <property type="protein sequence ID" value="RHY37781.1"/>
    <property type="molecule type" value="Genomic_DNA"/>
</dbReference>
<evidence type="ECO:0000313" key="6">
    <source>
        <dbReference type="Proteomes" id="UP000265716"/>
    </source>
</evidence>
<dbReference type="EMBL" id="QUTE01011318">
    <property type="protein sequence ID" value="RHZ10271.1"/>
    <property type="molecule type" value="Genomic_DNA"/>
</dbReference>
<dbReference type="EMBL" id="QUTD01005487">
    <property type="protein sequence ID" value="RHY61518.1"/>
    <property type="molecule type" value="Genomic_DNA"/>
</dbReference>
<evidence type="ECO:0000313" key="2">
    <source>
        <dbReference type="EMBL" id="RHY37781.1"/>
    </source>
</evidence>
<sequence>MALRDTNTADVIVGLSVRVTVTVPVRCILSSRTSIALHLPIQNIKVALAELDSLKPRKLNSRLNKPDAMMLASSVPSCKHDIPLRVAIRFAQLRQ</sequence>
<dbReference type="Proteomes" id="UP000286510">
    <property type="component" value="Unassembled WGS sequence"/>
</dbReference>
<evidence type="ECO:0000313" key="4">
    <source>
        <dbReference type="EMBL" id="RHY89170.1"/>
    </source>
</evidence>